<dbReference type="AlphaFoldDB" id="A0A1R3IHN1"/>
<evidence type="ECO:0000313" key="1">
    <source>
        <dbReference type="EMBL" id="OMO82084.1"/>
    </source>
</evidence>
<gene>
    <name evidence="1" type="ORF">CCACVL1_12081</name>
</gene>
<sequence>MGVFADAWNSGYDPAFLTAYGLCAYA</sequence>
<organism evidence="1 2">
    <name type="scientific">Corchorus capsularis</name>
    <name type="common">Jute</name>
    <dbReference type="NCBI Taxonomy" id="210143"/>
    <lineage>
        <taxon>Eukaryota</taxon>
        <taxon>Viridiplantae</taxon>
        <taxon>Streptophyta</taxon>
        <taxon>Embryophyta</taxon>
        <taxon>Tracheophyta</taxon>
        <taxon>Spermatophyta</taxon>
        <taxon>Magnoliopsida</taxon>
        <taxon>eudicotyledons</taxon>
        <taxon>Gunneridae</taxon>
        <taxon>Pentapetalae</taxon>
        <taxon>rosids</taxon>
        <taxon>malvids</taxon>
        <taxon>Malvales</taxon>
        <taxon>Malvaceae</taxon>
        <taxon>Grewioideae</taxon>
        <taxon>Apeibeae</taxon>
        <taxon>Corchorus</taxon>
    </lineage>
</organism>
<dbReference type="EMBL" id="AWWV01010053">
    <property type="protein sequence ID" value="OMO82084.1"/>
    <property type="molecule type" value="Genomic_DNA"/>
</dbReference>
<protein>
    <submittedName>
        <fullName evidence="1">Uncharacterized protein</fullName>
    </submittedName>
</protein>
<dbReference type="Proteomes" id="UP000188268">
    <property type="component" value="Unassembled WGS sequence"/>
</dbReference>
<proteinExistence type="predicted"/>
<keyword evidence="2" id="KW-1185">Reference proteome</keyword>
<accession>A0A1R3IHN1</accession>
<evidence type="ECO:0000313" key="2">
    <source>
        <dbReference type="Proteomes" id="UP000188268"/>
    </source>
</evidence>
<reference evidence="1 2" key="1">
    <citation type="submission" date="2013-09" db="EMBL/GenBank/DDBJ databases">
        <title>Corchorus capsularis genome sequencing.</title>
        <authorList>
            <person name="Alam M."/>
            <person name="Haque M.S."/>
            <person name="Islam M.S."/>
            <person name="Emdad E.M."/>
            <person name="Islam M.M."/>
            <person name="Ahmed B."/>
            <person name="Halim A."/>
            <person name="Hossen Q.M.M."/>
            <person name="Hossain M.Z."/>
            <person name="Ahmed R."/>
            <person name="Khan M.M."/>
            <person name="Islam R."/>
            <person name="Rashid M.M."/>
            <person name="Khan S.A."/>
            <person name="Rahman M.S."/>
            <person name="Alam M."/>
        </authorList>
    </citation>
    <scope>NUCLEOTIDE SEQUENCE [LARGE SCALE GENOMIC DNA]</scope>
    <source>
        <strain evidence="2">cv. CVL-1</strain>
        <tissue evidence="1">Whole seedling</tissue>
    </source>
</reference>
<dbReference type="Gramene" id="OMO82084">
    <property type="protein sequence ID" value="OMO82084"/>
    <property type="gene ID" value="CCACVL1_12081"/>
</dbReference>
<comment type="caution">
    <text evidence="1">The sequence shown here is derived from an EMBL/GenBank/DDBJ whole genome shotgun (WGS) entry which is preliminary data.</text>
</comment>
<name>A0A1R3IHN1_COCAP</name>